<dbReference type="InterPro" id="IPR020546">
    <property type="entry name" value="ATP_synth_F1_dsu/esu_N"/>
</dbReference>
<dbReference type="PANTHER" id="PTHR13822:SF10">
    <property type="entry name" value="ATP SYNTHASE EPSILON CHAIN, CHLOROPLASTIC"/>
    <property type="match status" value="1"/>
</dbReference>
<comment type="function">
    <text evidence="1 10">Produces ATP from ADP in the presence of a proton gradient across the membrane.</text>
</comment>
<evidence type="ECO:0000256" key="12">
    <source>
        <dbReference type="SAM" id="Coils"/>
    </source>
</evidence>
<evidence type="ECO:0000313" key="14">
    <source>
        <dbReference type="EMBL" id="MCW2308772.1"/>
    </source>
</evidence>
<accession>A0ABT3HEE1</accession>
<dbReference type="InterPro" id="IPR001469">
    <property type="entry name" value="ATP_synth_F1_dsu/esu"/>
</dbReference>
<evidence type="ECO:0000256" key="3">
    <source>
        <dbReference type="ARBA" id="ARBA00005712"/>
    </source>
</evidence>
<dbReference type="InterPro" id="IPR036771">
    <property type="entry name" value="ATPsynth_dsu/esu_N"/>
</dbReference>
<keyword evidence="6 10" id="KW-0406">Ion transport</keyword>
<keyword evidence="7 10" id="KW-0472">Membrane</keyword>
<evidence type="ECO:0000256" key="7">
    <source>
        <dbReference type="ARBA" id="ARBA00023136"/>
    </source>
</evidence>
<keyword evidence="8 10" id="KW-0139">CF(1)</keyword>
<name>A0ABT3HEE1_9HYPH</name>
<evidence type="ECO:0000256" key="6">
    <source>
        <dbReference type="ARBA" id="ARBA00023065"/>
    </source>
</evidence>
<keyword evidence="15" id="KW-1185">Reference proteome</keyword>
<dbReference type="RefSeq" id="WP_264602379.1">
    <property type="nucleotide sequence ID" value="NZ_JAOQNS010000009.1"/>
</dbReference>
<dbReference type="NCBIfam" id="NF001851">
    <property type="entry name" value="PRK00571.2-4"/>
    <property type="match status" value="1"/>
</dbReference>
<evidence type="ECO:0000256" key="9">
    <source>
        <dbReference type="ARBA" id="ARBA00023310"/>
    </source>
</evidence>
<dbReference type="Pfam" id="PF02823">
    <property type="entry name" value="ATP-synt_DE_N"/>
    <property type="match status" value="1"/>
</dbReference>
<keyword evidence="10" id="KW-1003">Cell membrane</keyword>
<evidence type="ECO:0000256" key="2">
    <source>
        <dbReference type="ARBA" id="ARBA00004184"/>
    </source>
</evidence>
<sequence>MAEPFQFELVSPEKLLISEPVEEVVVPGVEGDFGVLKDHAPFMSTIRPGYLTVKKVGGAVEEIFVYGGFADTGPGGLTVLAEHAVPAAELDREGIAQSIRDAEEDVADAKDDVTKAARARKLEQLRDIEMALKK</sequence>
<evidence type="ECO:0000256" key="11">
    <source>
        <dbReference type="RuleBase" id="RU003656"/>
    </source>
</evidence>
<keyword evidence="4 10" id="KW-0813">Transport</keyword>
<comment type="subcellular location">
    <subcellularLocation>
        <location evidence="10">Cell membrane</location>
        <topology evidence="10">Peripheral membrane protein</topology>
    </subcellularLocation>
    <subcellularLocation>
        <location evidence="2">Endomembrane system</location>
        <topology evidence="2">Peripheral membrane protein</topology>
    </subcellularLocation>
</comment>
<keyword evidence="9 10" id="KW-0066">ATP synthesis</keyword>
<dbReference type="SUPFAM" id="SSF51344">
    <property type="entry name" value="Epsilon subunit of F1F0-ATP synthase N-terminal domain"/>
    <property type="match status" value="1"/>
</dbReference>
<comment type="caution">
    <text evidence="14">The sequence shown here is derived from an EMBL/GenBank/DDBJ whole genome shotgun (WGS) entry which is preliminary data.</text>
</comment>
<evidence type="ECO:0000256" key="5">
    <source>
        <dbReference type="ARBA" id="ARBA00022781"/>
    </source>
</evidence>
<feature type="domain" description="ATP synthase F1 complex delta/epsilon subunit N-terminal" evidence="13">
    <location>
        <begin position="5"/>
        <end position="84"/>
    </location>
</feature>
<dbReference type="HAMAP" id="MF_00530">
    <property type="entry name" value="ATP_synth_epsil_bac"/>
    <property type="match status" value="1"/>
</dbReference>
<dbReference type="Proteomes" id="UP001209755">
    <property type="component" value="Unassembled WGS sequence"/>
</dbReference>
<dbReference type="PANTHER" id="PTHR13822">
    <property type="entry name" value="ATP SYNTHASE DELTA/EPSILON CHAIN"/>
    <property type="match status" value="1"/>
</dbReference>
<dbReference type="Gene3D" id="2.60.15.10">
    <property type="entry name" value="F0F1 ATP synthase delta/epsilon subunit, N-terminal"/>
    <property type="match status" value="1"/>
</dbReference>
<dbReference type="CDD" id="cd12152">
    <property type="entry name" value="F1-ATPase_delta"/>
    <property type="match status" value="1"/>
</dbReference>
<comment type="subunit">
    <text evidence="10 11">F-type ATPases have 2 components, CF(1) - the catalytic core - and CF(0) - the membrane proton channel. CF(1) has five subunits: alpha(3), beta(3), gamma(1), delta(1), epsilon(1). CF(0) has three main subunits: a, b and c.</text>
</comment>
<protein>
    <recommendedName>
        <fullName evidence="10">ATP synthase epsilon chain</fullName>
    </recommendedName>
    <alternativeName>
        <fullName evidence="10">ATP synthase F1 sector epsilon subunit</fullName>
    </alternativeName>
    <alternativeName>
        <fullName evidence="10">F-ATPase epsilon subunit</fullName>
    </alternativeName>
</protein>
<keyword evidence="5 10" id="KW-0375">Hydrogen ion transport</keyword>
<dbReference type="EMBL" id="JAOQNS010000009">
    <property type="protein sequence ID" value="MCW2308772.1"/>
    <property type="molecule type" value="Genomic_DNA"/>
</dbReference>
<evidence type="ECO:0000256" key="4">
    <source>
        <dbReference type="ARBA" id="ARBA00022448"/>
    </source>
</evidence>
<evidence type="ECO:0000259" key="13">
    <source>
        <dbReference type="Pfam" id="PF02823"/>
    </source>
</evidence>
<proteinExistence type="inferred from homology"/>
<evidence type="ECO:0000313" key="15">
    <source>
        <dbReference type="Proteomes" id="UP001209755"/>
    </source>
</evidence>
<keyword evidence="12" id="KW-0175">Coiled coil</keyword>
<comment type="similarity">
    <text evidence="3 10 11">Belongs to the ATPase epsilon chain family.</text>
</comment>
<dbReference type="NCBIfam" id="NF009983">
    <property type="entry name" value="PRK13449.1"/>
    <property type="match status" value="1"/>
</dbReference>
<evidence type="ECO:0000256" key="1">
    <source>
        <dbReference type="ARBA" id="ARBA00003543"/>
    </source>
</evidence>
<gene>
    <name evidence="10" type="primary">atpC</name>
    <name evidence="14" type="ORF">M2319_003121</name>
</gene>
<reference evidence="15" key="1">
    <citation type="submission" date="2023-07" db="EMBL/GenBank/DDBJ databases">
        <title>Genome sequencing of Purple Non-Sulfur Bacteria from various extreme environments.</title>
        <authorList>
            <person name="Mayer M."/>
        </authorList>
    </citation>
    <scope>NUCLEOTIDE SEQUENCE [LARGE SCALE GENOMIC DNA]</scope>
    <source>
        <strain evidence="15">DSM 17935</strain>
    </source>
</reference>
<evidence type="ECO:0000256" key="10">
    <source>
        <dbReference type="HAMAP-Rule" id="MF_00530"/>
    </source>
</evidence>
<feature type="coiled-coil region" evidence="12">
    <location>
        <begin position="92"/>
        <end position="119"/>
    </location>
</feature>
<evidence type="ECO:0000256" key="8">
    <source>
        <dbReference type="ARBA" id="ARBA00023196"/>
    </source>
</evidence>
<organism evidence="14 15">
    <name type="scientific">Rhodobium gokarnense</name>
    <dbReference type="NCBI Taxonomy" id="364296"/>
    <lineage>
        <taxon>Bacteria</taxon>
        <taxon>Pseudomonadati</taxon>
        <taxon>Pseudomonadota</taxon>
        <taxon>Alphaproteobacteria</taxon>
        <taxon>Hyphomicrobiales</taxon>
        <taxon>Rhodobiaceae</taxon>
        <taxon>Rhodobium</taxon>
    </lineage>
</organism>
<dbReference type="NCBIfam" id="TIGR01216">
    <property type="entry name" value="ATP_synt_epsi"/>
    <property type="match status" value="1"/>
</dbReference>